<accession>A0ABV4U175</accession>
<dbReference type="Proteomes" id="UP001575181">
    <property type="component" value="Unassembled WGS sequence"/>
</dbReference>
<dbReference type="Gene3D" id="3.55.10.10">
    <property type="entry name" value="Archease domain"/>
    <property type="match status" value="1"/>
</dbReference>
<evidence type="ECO:0000259" key="5">
    <source>
        <dbReference type="Pfam" id="PF01951"/>
    </source>
</evidence>
<keyword evidence="7" id="KW-1185">Reference proteome</keyword>
<dbReference type="InterPro" id="IPR002804">
    <property type="entry name" value="Archease"/>
</dbReference>
<dbReference type="InterPro" id="IPR036820">
    <property type="entry name" value="Archease_dom_sf"/>
</dbReference>
<organism evidence="6 7">
    <name type="scientific">Thiohalorhabdus methylotrophus</name>
    <dbReference type="NCBI Taxonomy" id="3242694"/>
    <lineage>
        <taxon>Bacteria</taxon>
        <taxon>Pseudomonadati</taxon>
        <taxon>Pseudomonadota</taxon>
        <taxon>Gammaproteobacteria</taxon>
        <taxon>Thiohalorhabdales</taxon>
        <taxon>Thiohalorhabdaceae</taxon>
        <taxon>Thiohalorhabdus</taxon>
    </lineage>
</organism>
<evidence type="ECO:0000256" key="1">
    <source>
        <dbReference type="ARBA" id="ARBA00007963"/>
    </source>
</evidence>
<feature type="domain" description="Archease" evidence="5">
    <location>
        <begin position="6"/>
        <end position="140"/>
    </location>
</feature>
<evidence type="ECO:0000313" key="7">
    <source>
        <dbReference type="Proteomes" id="UP001575181"/>
    </source>
</evidence>
<evidence type="ECO:0000256" key="2">
    <source>
        <dbReference type="ARBA" id="ARBA00022694"/>
    </source>
</evidence>
<dbReference type="Pfam" id="PF01951">
    <property type="entry name" value="Archease"/>
    <property type="match status" value="1"/>
</dbReference>
<evidence type="ECO:0000313" key="6">
    <source>
        <dbReference type="EMBL" id="MFA9462065.1"/>
    </source>
</evidence>
<evidence type="ECO:0000256" key="3">
    <source>
        <dbReference type="ARBA" id="ARBA00022723"/>
    </source>
</evidence>
<dbReference type="RefSeq" id="WP_373656851.1">
    <property type="nucleotide sequence ID" value="NZ_JBGUAW010000010.1"/>
</dbReference>
<dbReference type="EMBL" id="JBGUAW010000010">
    <property type="protein sequence ID" value="MFA9462065.1"/>
    <property type="molecule type" value="Genomic_DNA"/>
</dbReference>
<evidence type="ECO:0000256" key="4">
    <source>
        <dbReference type="ARBA" id="ARBA00022837"/>
    </source>
</evidence>
<dbReference type="InterPro" id="IPR023572">
    <property type="entry name" value="Archease_dom"/>
</dbReference>
<dbReference type="SUPFAM" id="SSF69819">
    <property type="entry name" value="MTH1598-like"/>
    <property type="match status" value="1"/>
</dbReference>
<reference evidence="6 7" key="1">
    <citation type="submission" date="2024-08" db="EMBL/GenBank/DDBJ databases">
        <title>Whole-genome sequencing of halo(alkali)philic microorganisms from hypersaline lakes.</title>
        <authorList>
            <person name="Sorokin D.Y."/>
            <person name="Merkel A.Y."/>
            <person name="Messina E."/>
            <person name="Yakimov M."/>
        </authorList>
    </citation>
    <scope>NUCLEOTIDE SEQUENCE [LARGE SCALE GENOMIC DNA]</scope>
    <source>
        <strain evidence="6 7">Cl-TMA</strain>
    </source>
</reference>
<name>A0ABV4U175_9GAMM</name>
<comment type="similarity">
    <text evidence="1">Belongs to the archease family.</text>
</comment>
<proteinExistence type="inferred from homology"/>
<sequence>MVQAGWSHYEHQADIGIRASGPSLEEVLVQAALGLTGVITDPDSVKAKEPVRLQVAAADPEFLLVEWLDALIYEMAVRRMLFGAYRITLTEQGLEATAWGEPVERERHHPAVEVKGATLTDLAVKQAEDGSWTVQCVVDV</sequence>
<dbReference type="PANTHER" id="PTHR12682:SF11">
    <property type="entry name" value="PROTEIN ARCHEASE"/>
    <property type="match status" value="1"/>
</dbReference>
<keyword evidence="2" id="KW-0819">tRNA processing</keyword>
<keyword evidence="3" id="KW-0479">Metal-binding</keyword>
<gene>
    <name evidence="6" type="ORF">ACERLL_14675</name>
</gene>
<protein>
    <submittedName>
        <fullName evidence="6">Archease</fullName>
    </submittedName>
</protein>
<keyword evidence="4" id="KW-0106">Calcium</keyword>
<dbReference type="PANTHER" id="PTHR12682">
    <property type="entry name" value="ARCHEASE"/>
    <property type="match status" value="1"/>
</dbReference>
<comment type="caution">
    <text evidence="6">The sequence shown here is derived from an EMBL/GenBank/DDBJ whole genome shotgun (WGS) entry which is preliminary data.</text>
</comment>